<dbReference type="InterPro" id="IPR010415">
    <property type="entry name" value="LpxI_C"/>
</dbReference>
<dbReference type="Pfam" id="PF17930">
    <property type="entry name" value="LpxI_N"/>
    <property type="match status" value="1"/>
</dbReference>
<dbReference type="InterPro" id="IPR041255">
    <property type="entry name" value="LpxI_N"/>
</dbReference>
<sequence>MIALIAGQGQLPVAVHRALKTAGRAHVIAAMGDVDPSLPDVQPFRVEQLGTFFAALTDLGVSQVCFAGAVARPQIDPSKIDAATLPLVPKIAAAMAGGDDSTLRVAISLFEDAGFEVTAAPQLVDGLLPPHGDLTAVKPSEGDIKDIARARDVHGALAGADVGQAVIAAHGQVLAVEALLGTDWMMQSLLQAAPAQDVADVFSDPLGFATDVLAGPIQDVPRWNPRLPEGGVLYKAPKAGQDLRIDLPTIGPETIRGAIALGLNGIAIGPNTQVLELDKTIAAASDGGLFLHVLA</sequence>
<dbReference type="PANTHER" id="PTHR39962:SF1">
    <property type="entry name" value="LPXI FAMILY PROTEIN"/>
    <property type="match status" value="1"/>
</dbReference>
<dbReference type="OrthoDB" id="9789836at2"/>
<feature type="domain" description="LpxI C-terminal" evidence="1">
    <location>
        <begin position="130"/>
        <end position="291"/>
    </location>
</feature>
<evidence type="ECO:0000259" key="2">
    <source>
        <dbReference type="Pfam" id="PF17930"/>
    </source>
</evidence>
<dbReference type="Pfam" id="PF06230">
    <property type="entry name" value="LpxI_C"/>
    <property type="match status" value="1"/>
</dbReference>
<name>A0A0U1NHU8_9RHOB</name>
<dbReference type="InterPro" id="IPR053174">
    <property type="entry name" value="LpxI"/>
</dbReference>
<feature type="domain" description="LpxI N-terminal" evidence="2">
    <location>
        <begin position="1"/>
        <end position="126"/>
    </location>
</feature>
<keyword evidence="4" id="KW-1185">Reference proteome</keyword>
<evidence type="ECO:0000259" key="1">
    <source>
        <dbReference type="Pfam" id="PF06230"/>
    </source>
</evidence>
<evidence type="ECO:0000313" key="3">
    <source>
        <dbReference type="EMBL" id="CRK74305.1"/>
    </source>
</evidence>
<protein>
    <recommendedName>
        <fullName evidence="5">Phosphatidate cytidylyltransferase</fullName>
    </recommendedName>
</protein>
<proteinExistence type="predicted"/>
<dbReference type="PANTHER" id="PTHR39962">
    <property type="entry name" value="BLL4848 PROTEIN"/>
    <property type="match status" value="1"/>
</dbReference>
<evidence type="ECO:0000313" key="4">
    <source>
        <dbReference type="Proteomes" id="UP000048949"/>
    </source>
</evidence>
<gene>
    <name evidence="3" type="ORF">NIG5292_00332</name>
</gene>
<reference evidence="3 4" key="1">
    <citation type="submission" date="2015-04" db="EMBL/GenBank/DDBJ databases">
        <authorList>
            <person name="Syromyatnikov M.Y."/>
            <person name="Popov V.N."/>
        </authorList>
    </citation>
    <scope>NUCLEOTIDE SEQUENCE [LARGE SCALE GENOMIC DNA]</scope>
    <source>
        <strain evidence="3 4">CECT 5292</strain>
    </source>
</reference>
<dbReference type="STRING" id="282199.GCA_001049735_00332"/>
<dbReference type="RefSeq" id="WP_048597599.1">
    <property type="nucleotide sequence ID" value="NZ_CBFHGK010000006.1"/>
</dbReference>
<evidence type="ECO:0008006" key="5">
    <source>
        <dbReference type="Google" id="ProtNLM"/>
    </source>
</evidence>
<dbReference type="InterPro" id="IPR043167">
    <property type="entry name" value="LpxI_C_sf"/>
</dbReference>
<dbReference type="Gene3D" id="3.40.50.20">
    <property type="match status" value="1"/>
</dbReference>
<dbReference type="Gene3D" id="3.40.140.80">
    <property type="match status" value="1"/>
</dbReference>
<accession>A0A0U1NHU8</accession>
<dbReference type="AlphaFoldDB" id="A0A0U1NHU8"/>
<dbReference type="Proteomes" id="UP000048949">
    <property type="component" value="Unassembled WGS sequence"/>
</dbReference>
<organism evidence="3 4">
    <name type="scientific">Nereida ignava</name>
    <dbReference type="NCBI Taxonomy" id="282199"/>
    <lineage>
        <taxon>Bacteria</taxon>
        <taxon>Pseudomonadati</taxon>
        <taxon>Pseudomonadota</taxon>
        <taxon>Alphaproteobacteria</taxon>
        <taxon>Rhodobacterales</taxon>
        <taxon>Roseobacteraceae</taxon>
        <taxon>Nereida</taxon>
    </lineage>
</organism>
<dbReference type="EMBL" id="CVQV01000002">
    <property type="protein sequence ID" value="CRK74305.1"/>
    <property type="molecule type" value="Genomic_DNA"/>
</dbReference>